<keyword evidence="4" id="KW-1185">Reference proteome</keyword>
<evidence type="ECO:0000256" key="1">
    <source>
        <dbReference type="SAM" id="Phobius"/>
    </source>
</evidence>
<keyword evidence="2" id="KW-0732">Signal</keyword>
<organism evidence="3 4">
    <name type="scientific">Lacipirellula parvula</name>
    <dbReference type="NCBI Taxonomy" id="2650471"/>
    <lineage>
        <taxon>Bacteria</taxon>
        <taxon>Pseudomonadati</taxon>
        <taxon>Planctomycetota</taxon>
        <taxon>Planctomycetia</taxon>
        <taxon>Pirellulales</taxon>
        <taxon>Lacipirellulaceae</taxon>
        <taxon>Lacipirellula</taxon>
    </lineage>
</organism>
<dbReference type="AlphaFoldDB" id="A0A5K7X2B2"/>
<keyword evidence="1" id="KW-0812">Transmembrane</keyword>
<keyword evidence="1" id="KW-1133">Transmembrane helix</keyword>
<keyword evidence="1" id="KW-0472">Membrane</keyword>
<gene>
    <name evidence="3" type="ORF">PLANPX_0400</name>
</gene>
<dbReference type="Pfam" id="PF00404">
    <property type="entry name" value="Dockerin_1"/>
    <property type="match status" value="1"/>
</dbReference>
<evidence type="ECO:0000313" key="3">
    <source>
        <dbReference type="EMBL" id="BBO30788.1"/>
    </source>
</evidence>
<dbReference type="KEGG" id="lpav:PLANPX_0400"/>
<feature type="chain" id="PRO_5024889155" description="PEP-CTERM protein-sorting domain-containing protein" evidence="2">
    <location>
        <begin position="28"/>
        <end position="375"/>
    </location>
</feature>
<dbReference type="GO" id="GO:0004553">
    <property type="term" value="F:hydrolase activity, hydrolyzing O-glycosyl compounds"/>
    <property type="evidence" value="ECO:0007669"/>
    <property type="project" value="InterPro"/>
</dbReference>
<proteinExistence type="predicted"/>
<dbReference type="EMBL" id="AP021861">
    <property type="protein sequence ID" value="BBO30788.1"/>
    <property type="molecule type" value="Genomic_DNA"/>
</dbReference>
<dbReference type="RefSeq" id="WP_152097056.1">
    <property type="nucleotide sequence ID" value="NZ_AP021861.1"/>
</dbReference>
<evidence type="ECO:0008006" key="5">
    <source>
        <dbReference type="Google" id="ProtNLM"/>
    </source>
</evidence>
<dbReference type="InterPro" id="IPR036439">
    <property type="entry name" value="Dockerin_dom_sf"/>
</dbReference>
<evidence type="ECO:0000256" key="2">
    <source>
        <dbReference type="SAM" id="SignalP"/>
    </source>
</evidence>
<dbReference type="GO" id="GO:0000272">
    <property type="term" value="P:polysaccharide catabolic process"/>
    <property type="evidence" value="ECO:0007669"/>
    <property type="project" value="InterPro"/>
</dbReference>
<dbReference type="Gene3D" id="1.10.1330.10">
    <property type="entry name" value="Dockerin domain"/>
    <property type="match status" value="1"/>
</dbReference>
<reference evidence="4" key="1">
    <citation type="submission" date="2019-10" db="EMBL/GenBank/DDBJ databases">
        <title>Lacipirellula parvula gen. nov., sp. nov., representing a lineage of planctomycetes widespread in freshwater anoxic habitats, and description of the family Lacipirellulaceae.</title>
        <authorList>
            <person name="Dedysh S.N."/>
            <person name="Kulichevskaya I.S."/>
            <person name="Beletsky A.V."/>
            <person name="Rakitin A.L."/>
            <person name="Mardanov A.V."/>
            <person name="Ivanova A.A."/>
            <person name="Saltykova V.X."/>
            <person name="Rijpstra W.I.C."/>
            <person name="Sinninghe Damste J.S."/>
            <person name="Ravin N.V."/>
        </authorList>
    </citation>
    <scope>NUCLEOTIDE SEQUENCE [LARGE SCALE GENOMIC DNA]</scope>
    <source>
        <strain evidence="4">PX69</strain>
    </source>
</reference>
<dbReference type="InterPro" id="IPR002105">
    <property type="entry name" value="Dockerin_1_rpt"/>
</dbReference>
<dbReference type="SUPFAM" id="SSF63446">
    <property type="entry name" value="Type I dockerin domain"/>
    <property type="match status" value="1"/>
</dbReference>
<protein>
    <recommendedName>
        <fullName evidence="5">PEP-CTERM protein-sorting domain-containing protein</fullName>
    </recommendedName>
</protein>
<feature type="signal peptide" evidence="2">
    <location>
        <begin position="1"/>
        <end position="27"/>
    </location>
</feature>
<name>A0A5K7X2B2_9BACT</name>
<evidence type="ECO:0000313" key="4">
    <source>
        <dbReference type="Proteomes" id="UP000326837"/>
    </source>
</evidence>
<sequence>MKLSQWYKVLGASLVACGMLAPEHAQAINIPLADPSFEAYVLTTPGAGGYAYSNKYASTSAWIGRPGAGNYQNAGPQGSNWIYSASYAEAGAVTKRPAPRTGTQAMHGRGLMSGQKLATTFEAGATYTFSVYAQGDNDSQLLGPPYGWQSRIFLHIYDASLYGNDLGPNGEDYEVTGENSLTYNEEEYNPISPSFTYFPHDRFAPSEPIPPDGAQTHPGNFVNRPNGATAAQSQAAWQKISVSHLVLPGSPEVGKPIGVAFQAFLDGAVDDAALTKVDPGDLNGDFVLNSLDWNILRTNQLADLSSMPVSQSYFLGDLNGDGQNNHADFLIFKTSYDASNGAGAFVAMVAAVPEPSAALLAALAGVGLLVRRRNK</sequence>
<dbReference type="Proteomes" id="UP000326837">
    <property type="component" value="Chromosome"/>
</dbReference>
<feature type="transmembrane region" description="Helical" evidence="1">
    <location>
        <begin position="342"/>
        <end position="370"/>
    </location>
</feature>
<accession>A0A5K7X2B2</accession>